<dbReference type="Pfam" id="PF18174">
    <property type="entry name" value="HU-CCDC81_bac_1"/>
    <property type="match status" value="1"/>
</dbReference>
<evidence type="ECO:0000313" key="2">
    <source>
        <dbReference type="EMBL" id="MFD0992244.1"/>
    </source>
</evidence>
<name>A0ABW3JP61_9FLAO</name>
<gene>
    <name evidence="2" type="ORF">ACFQ1U_03420</name>
</gene>
<protein>
    <submittedName>
        <fullName evidence="2">SPOR domain-containing protein</fullName>
    </submittedName>
</protein>
<dbReference type="InterPro" id="IPR007730">
    <property type="entry name" value="SPOR-like_dom"/>
</dbReference>
<dbReference type="Pfam" id="PF05036">
    <property type="entry name" value="SPOR"/>
    <property type="match status" value="1"/>
</dbReference>
<sequence length="309" mass="34615">MNVASYINDLLYRYDCVIVPNFGGFVTNKISARVNNFTHTFNPPAKQITFNSHLKHNDGLLANYIASSENITFEAAVKKIEEAVFLWQESLQTNAVTIDAVGTLALNEEKQLVFEPNKATNYLTEAFGLSTVQSSAIERYKQEVKPLPVTNDEVVTSPSSEKRIIPAFIKYAASAAILVILGTAGYKMHVTSQEKEAYSKQLEKVDEKIQSATFVIDQPLPAINLTVEKAITKEFHLIAGSFQKAENADKKLQQLINQGYNARILGVNKWGLIQVAFDSYETKEEAKKELYTIQNQVNPDAWLLVKKFD</sequence>
<feature type="domain" description="SPOR" evidence="1">
    <location>
        <begin position="229"/>
        <end position="306"/>
    </location>
</feature>
<reference evidence="3" key="1">
    <citation type="journal article" date="2019" name="Int. J. Syst. Evol. Microbiol.">
        <title>The Global Catalogue of Microorganisms (GCM) 10K type strain sequencing project: providing services to taxonomists for standard genome sequencing and annotation.</title>
        <authorList>
            <consortium name="The Broad Institute Genomics Platform"/>
            <consortium name="The Broad Institute Genome Sequencing Center for Infectious Disease"/>
            <person name="Wu L."/>
            <person name="Ma J."/>
        </authorList>
    </citation>
    <scope>NUCLEOTIDE SEQUENCE [LARGE SCALE GENOMIC DNA]</scope>
    <source>
        <strain evidence="3">CCUG 60527</strain>
    </source>
</reference>
<dbReference type="Proteomes" id="UP001597062">
    <property type="component" value="Unassembled WGS sequence"/>
</dbReference>
<keyword evidence="3" id="KW-1185">Reference proteome</keyword>
<evidence type="ECO:0000313" key="3">
    <source>
        <dbReference type="Proteomes" id="UP001597062"/>
    </source>
</evidence>
<organism evidence="2 3">
    <name type="scientific">Tenacibaculum geojense</name>
    <dbReference type="NCBI Taxonomy" id="915352"/>
    <lineage>
        <taxon>Bacteria</taxon>
        <taxon>Pseudomonadati</taxon>
        <taxon>Bacteroidota</taxon>
        <taxon>Flavobacteriia</taxon>
        <taxon>Flavobacteriales</taxon>
        <taxon>Flavobacteriaceae</taxon>
        <taxon>Tenacibaculum</taxon>
    </lineage>
</organism>
<dbReference type="EMBL" id="JBHTJR010000020">
    <property type="protein sequence ID" value="MFD0992244.1"/>
    <property type="molecule type" value="Genomic_DNA"/>
</dbReference>
<comment type="caution">
    <text evidence="2">The sequence shown here is derived from an EMBL/GenBank/DDBJ whole genome shotgun (WGS) entry which is preliminary data.</text>
</comment>
<dbReference type="InterPro" id="IPR036680">
    <property type="entry name" value="SPOR-like_sf"/>
</dbReference>
<dbReference type="Pfam" id="PF18175">
    <property type="entry name" value="HU-CCDC81_bac_2"/>
    <property type="match status" value="1"/>
</dbReference>
<dbReference type="SUPFAM" id="SSF110997">
    <property type="entry name" value="Sporulation related repeat"/>
    <property type="match status" value="1"/>
</dbReference>
<dbReference type="InterPro" id="IPR040495">
    <property type="entry name" value="HU-CCDC81_bac_1"/>
</dbReference>
<dbReference type="Gene3D" id="3.30.70.1070">
    <property type="entry name" value="Sporulation related repeat"/>
    <property type="match status" value="1"/>
</dbReference>
<dbReference type="PROSITE" id="PS51724">
    <property type="entry name" value="SPOR"/>
    <property type="match status" value="1"/>
</dbReference>
<accession>A0ABW3JP61</accession>
<dbReference type="InterPro" id="IPR041268">
    <property type="entry name" value="HU-CCDC81_bac_2"/>
</dbReference>
<proteinExistence type="predicted"/>
<evidence type="ECO:0000259" key="1">
    <source>
        <dbReference type="PROSITE" id="PS51724"/>
    </source>
</evidence>